<sequence length="714" mass="81934">MSFDIERQPVRLDSQATRVDVEIAAIPRHLHSHVHGNDSIWDSTEKLGRYSFNQASQTDHSFNAAPRRQVRIPNLKGPSPLPGSQPDFHEQSGEVPWHCGDPHRYGTPKKGDSWHKCHKLTEKYDNEMCDAWKEEVDKLLIFAGLFSATVTAFTVESYKWLQEDEQDISVRLLAFIAGQVSNSSTLVPSNLVPPPFQVRATDVRVNAAWFLSLTLSLTTVLIGILCLQWLREFQRDAALPHKEAVALRQMRYEGLIHWKVPQFLSALPVLLQGSLILFFIGLLDLLWDRNVYVAVAISIVVGFVLIFLGVTTLLPALQHAFTKDRHMRVHQCPYKSPQSWLAYRIGHTCFALINKLRIPFSSDSTRFHRLLKSVGDLNWMMFDMRWRQYRDAGEVYRGTAKKLKDSEDIIHGLQWLNSTFTQSVDAVYPIYHCLGDLELSAAATTMEGFYLGGLMDNATLKVMLDDRFSPTEFQKREILSAYYLHLHQDRHSVLKSSYLETLVRILNSQEVPRPFYDWLSEILQELASSFPSSDSTTTFSLLNPEITVQVLLCMKKLMVRNSLRTLDLVVAWALLHQLLSPSILESSEDRPVGVNVNRHHLKLACGIFEEFEQWITKGREIERCDRVKLCAEGMMTVFPPLVDLEWLSTLSSDMVKARSLVRALDREMDLLGGPGTVILKEKRWWLDYWEVYTETDWENLLQTFNVTLDDDPDL</sequence>
<dbReference type="Pfam" id="PF20153">
    <property type="entry name" value="DUF6535"/>
    <property type="match status" value="1"/>
</dbReference>
<dbReference type="OrthoDB" id="2756178at2759"/>
<keyword evidence="1" id="KW-1133">Transmembrane helix</keyword>
<dbReference type="AlphaFoldDB" id="A0A9P6E9G2"/>
<organism evidence="3 4">
    <name type="scientific">Crepidotus variabilis</name>
    <dbReference type="NCBI Taxonomy" id="179855"/>
    <lineage>
        <taxon>Eukaryota</taxon>
        <taxon>Fungi</taxon>
        <taxon>Dikarya</taxon>
        <taxon>Basidiomycota</taxon>
        <taxon>Agaricomycotina</taxon>
        <taxon>Agaricomycetes</taxon>
        <taxon>Agaricomycetidae</taxon>
        <taxon>Agaricales</taxon>
        <taxon>Agaricineae</taxon>
        <taxon>Crepidotaceae</taxon>
        <taxon>Crepidotus</taxon>
    </lineage>
</organism>
<feature type="transmembrane region" description="Helical" evidence="1">
    <location>
        <begin position="207"/>
        <end position="230"/>
    </location>
</feature>
<comment type="caution">
    <text evidence="3">The sequence shown here is derived from an EMBL/GenBank/DDBJ whole genome shotgun (WGS) entry which is preliminary data.</text>
</comment>
<gene>
    <name evidence="3" type="ORF">CPB83DRAFT_860440</name>
</gene>
<proteinExistence type="predicted"/>
<keyword evidence="4" id="KW-1185">Reference proteome</keyword>
<evidence type="ECO:0000313" key="4">
    <source>
        <dbReference type="Proteomes" id="UP000807306"/>
    </source>
</evidence>
<protein>
    <recommendedName>
        <fullName evidence="2">DUF6535 domain-containing protein</fullName>
    </recommendedName>
</protein>
<keyword evidence="1" id="KW-0812">Transmembrane</keyword>
<feature type="transmembrane region" description="Helical" evidence="1">
    <location>
        <begin position="263"/>
        <end position="287"/>
    </location>
</feature>
<feature type="domain" description="DUF6535" evidence="2">
    <location>
        <begin position="114"/>
        <end position="287"/>
    </location>
</feature>
<accession>A0A9P6E9G2</accession>
<evidence type="ECO:0000256" key="1">
    <source>
        <dbReference type="SAM" id="Phobius"/>
    </source>
</evidence>
<name>A0A9P6E9G2_9AGAR</name>
<reference evidence="3" key="1">
    <citation type="submission" date="2020-11" db="EMBL/GenBank/DDBJ databases">
        <authorList>
            <consortium name="DOE Joint Genome Institute"/>
            <person name="Ahrendt S."/>
            <person name="Riley R."/>
            <person name="Andreopoulos W."/>
            <person name="Labutti K."/>
            <person name="Pangilinan J."/>
            <person name="Ruiz-Duenas F.J."/>
            <person name="Barrasa J.M."/>
            <person name="Sanchez-Garcia M."/>
            <person name="Camarero S."/>
            <person name="Miyauchi S."/>
            <person name="Serrano A."/>
            <person name="Linde D."/>
            <person name="Babiker R."/>
            <person name="Drula E."/>
            <person name="Ayuso-Fernandez I."/>
            <person name="Pacheco R."/>
            <person name="Padilla G."/>
            <person name="Ferreira P."/>
            <person name="Barriuso J."/>
            <person name="Kellner H."/>
            <person name="Castanera R."/>
            <person name="Alfaro M."/>
            <person name="Ramirez L."/>
            <person name="Pisabarro A.G."/>
            <person name="Kuo A."/>
            <person name="Tritt A."/>
            <person name="Lipzen A."/>
            <person name="He G."/>
            <person name="Yan M."/>
            <person name="Ng V."/>
            <person name="Cullen D."/>
            <person name="Martin F."/>
            <person name="Rosso M.-N."/>
            <person name="Henrissat B."/>
            <person name="Hibbett D."/>
            <person name="Martinez A.T."/>
            <person name="Grigoriev I.V."/>
        </authorList>
    </citation>
    <scope>NUCLEOTIDE SEQUENCE</scope>
    <source>
        <strain evidence="3">CBS 506.95</strain>
    </source>
</reference>
<dbReference type="EMBL" id="MU157891">
    <property type="protein sequence ID" value="KAF9524905.1"/>
    <property type="molecule type" value="Genomic_DNA"/>
</dbReference>
<keyword evidence="1" id="KW-0472">Membrane</keyword>
<feature type="transmembrane region" description="Helical" evidence="1">
    <location>
        <begin position="293"/>
        <end position="317"/>
    </location>
</feature>
<evidence type="ECO:0000313" key="3">
    <source>
        <dbReference type="EMBL" id="KAF9524905.1"/>
    </source>
</evidence>
<evidence type="ECO:0000259" key="2">
    <source>
        <dbReference type="Pfam" id="PF20153"/>
    </source>
</evidence>
<dbReference type="Proteomes" id="UP000807306">
    <property type="component" value="Unassembled WGS sequence"/>
</dbReference>
<dbReference type="InterPro" id="IPR045338">
    <property type="entry name" value="DUF6535"/>
</dbReference>